<dbReference type="GO" id="GO:0000226">
    <property type="term" value="P:microtubule cytoskeleton organization"/>
    <property type="evidence" value="ECO:0007669"/>
    <property type="project" value="TreeGrafter"/>
</dbReference>
<evidence type="ECO:0000313" key="8">
    <source>
        <dbReference type="Proteomes" id="UP001249851"/>
    </source>
</evidence>
<dbReference type="PROSITE" id="PS51221">
    <property type="entry name" value="TTL"/>
    <property type="match status" value="1"/>
</dbReference>
<reference evidence="7" key="2">
    <citation type="journal article" date="2023" name="Science">
        <title>Genomic signatures of disease resistance in endangered staghorn corals.</title>
        <authorList>
            <person name="Vollmer S.V."/>
            <person name="Selwyn J.D."/>
            <person name="Despard B.A."/>
            <person name="Roesel C.L."/>
        </authorList>
    </citation>
    <scope>NUCLEOTIDE SEQUENCE</scope>
    <source>
        <strain evidence="7">K2</strain>
    </source>
</reference>
<keyword evidence="2" id="KW-0436">Ligase</keyword>
<keyword evidence="5" id="KW-0067">ATP-binding</keyword>
<dbReference type="Pfam" id="PF03133">
    <property type="entry name" value="TTL"/>
    <property type="match status" value="1"/>
</dbReference>
<feature type="compositionally biased region" description="Polar residues" evidence="6">
    <location>
        <begin position="631"/>
        <end position="643"/>
    </location>
</feature>
<evidence type="ECO:0000313" key="7">
    <source>
        <dbReference type="EMBL" id="KAK2556649.1"/>
    </source>
</evidence>
<evidence type="ECO:0000256" key="6">
    <source>
        <dbReference type="SAM" id="MobiDB-lite"/>
    </source>
</evidence>
<evidence type="ECO:0000256" key="3">
    <source>
        <dbReference type="ARBA" id="ARBA00022701"/>
    </source>
</evidence>
<evidence type="ECO:0000256" key="2">
    <source>
        <dbReference type="ARBA" id="ARBA00022598"/>
    </source>
</evidence>
<dbReference type="FunFam" id="3.30.470.20:FF:000009">
    <property type="entry name" value="tubulin polyglutamylase TTLL5 isoform X1"/>
    <property type="match status" value="1"/>
</dbReference>
<dbReference type="GO" id="GO:0036064">
    <property type="term" value="C:ciliary basal body"/>
    <property type="evidence" value="ECO:0007669"/>
    <property type="project" value="TreeGrafter"/>
</dbReference>
<dbReference type="GO" id="GO:0015631">
    <property type="term" value="F:tubulin binding"/>
    <property type="evidence" value="ECO:0007669"/>
    <property type="project" value="TreeGrafter"/>
</dbReference>
<dbReference type="InterPro" id="IPR004344">
    <property type="entry name" value="TTL/TTLL_fam"/>
</dbReference>
<name>A0AAD9Q8F4_ACRCE</name>
<protein>
    <submittedName>
        <fullName evidence="7">Tubulin polyglutamylase TTLL7</fullName>
    </submittedName>
</protein>
<evidence type="ECO:0000256" key="5">
    <source>
        <dbReference type="ARBA" id="ARBA00022840"/>
    </source>
</evidence>
<keyword evidence="4" id="KW-0547">Nucleotide-binding</keyword>
<keyword evidence="3" id="KW-0493">Microtubule</keyword>
<evidence type="ECO:0000256" key="4">
    <source>
        <dbReference type="ARBA" id="ARBA00022741"/>
    </source>
</evidence>
<dbReference type="Proteomes" id="UP001249851">
    <property type="component" value="Unassembled WGS sequence"/>
</dbReference>
<dbReference type="PANTHER" id="PTHR12241">
    <property type="entry name" value="TUBULIN POLYGLUTAMYLASE"/>
    <property type="match status" value="1"/>
</dbReference>
<sequence>MEIPPSRRRTPSVASSNNNVENLSTLAREKMTLFEKSEVNNDLDNEGSENECLGLVNEEFCDENGARRRVNSHGKRYHCGGSKQKKRCVRKRRVTANLAGTKYDIVRKVCHQNGMLITKDEDHSSSFLIWSDTAVSVERIIELKTFQKINHFPSMGEICRKDNLARNMAKMQRAHPDEYNFIPQTWVIPAEYASFQGYCRELKKRKKHKTFIAKPANGAMGNGISLIRNGDRIPTHEQMVIQEYIDKPLLLEGFKFDLRVYVLVTSCDPLRIFLYKDGLVRMGTQAYEPPTDENLDELFMHLTNYSINKHNENFHRVDSDDSGSKRSLKFLNEWLQSLGYDVNFLWQSITDVLVKTLIVSQPHILHSYRMCRPGAPPASESVCFEILGFDILLDKKLRPWLLEVNRSPSFGTDTKLDSEIKGGVLSDTFNLLNIRASDRKRGLAAEKAEAQKRLLMQPKRSEYSLSELEKKKMILNKRRTELKDRLNHIRRDAAREEFENMNMGNFRRIFPPEDKTRMEKYNGLLADAYKLFLSGRATSLQKDTNQPFSTLREEEILDLLEQCETDENVTFDMKSGIRPIRKGPKPLPCMPSAKPTSSKNELSSPSSSVCSNAHPLSSTPSSSFRPASAQKAPNSANHSFALSRSTTQRIVTSSCSPPMKFNPVVDSAFLDAAVREREEELNRRTLEALLDMRIKFPGKTDEEAEMILESIQSNWKFHKPRVASYWLVKLDSIKRRKVVDIVKTNVRAILQRVWRASEVDNLRLCRVFSRVFNRLLWSHGQGLWTCFSNLGNSWETIFSKSTDVLSMTEMSCCRRIVQLCRDCLLIVYQFAADAKAAGAGAVLSESTMPQEAYTRTPSFLPQ</sequence>
<feature type="region of interest" description="Disordered" evidence="6">
    <location>
        <begin position="571"/>
        <end position="643"/>
    </location>
</feature>
<comment type="caution">
    <text evidence="7">The sequence shown here is derived from an EMBL/GenBank/DDBJ whole genome shotgun (WGS) entry which is preliminary data.</text>
</comment>
<dbReference type="GO" id="GO:0005874">
    <property type="term" value="C:microtubule"/>
    <property type="evidence" value="ECO:0007669"/>
    <property type="project" value="UniProtKB-KW"/>
</dbReference>
<dbReference type="GO" id="GO:0070740">
    <property type="term" value="F:tubulin-glutamic acid ligase activity"/>
    <property type="evidence" value="ECO:0007669"/>
    <property type="project" value="TreeGrafter"/>
</dbReference>
<feature type="compositionally biased region" description="Low complexity" evidence="6">
    <location>
        <begin position="597"/>
        <end position="629"/>
    </location>
</feature>
<organism evidence="7 8">
    <name type="scientific">Acropora cervicornis</name>
    <name type="common">Staghorn coral</name>
    <dbReference type="NCBI Taxonomy" id="6130"/>
    <lineage>
        <taxon>Eukaryota</taxon>
        <taxon>Metazoa</taxon>
        <taxon>Cnidaria</taxon>
        <taxon>Anthozoa</taxon>
        <taxon>Hexacorallia</taxon>
        <taxon>Scleractinia</taxon>
        <taxon>Astrocoeniina</taxon>
        <taxon>Acroporidae</taxon>
        <taxon>Acropora</taxon>
    </lineage>
</organism>
<gene>
    <name evidence="7" type="ORF">P5673_021198</name>
</gene>
<reference evidence="7" key="1">
    <citation type="journal article" date="2023" name="G3 (Bethesda)">
        <title>Whole genome assembly and annotation of the endangered Caribbean coral Acropora cervicornis.</title>
        <authorList>
            <person name="Selwyn J.D."/>
            <person name="Vollmer S.V."/>
        </authorList>
    </citation>
    <scope>NUCLEOTIDE SEQUENCE</scope>
    <source>
        <strain evidence="7">K2</strain>
    </source>
</reference>
<comment type="similarity">
    <text evidence="1">Belongs to the tubulin--tyrosine ligase family.</text>
</comment>
<keyword evidence="8" id="KW-1185">Reference proteome</keyword>
<proteinExistence type="inferred from homology"/>
<dbReference type="AlphaFoldDB" id="A0AAD9Q8F4"/>
<accession>A0AAD9Q8F4</accession>
<dbReference type="EMBL" id="JARQWQ010000054">
    <property type="protein sequence ID" value="KAK2556649.1"/>
    <property type="molecule type" value="Genomic_DNA"/>
</dbReference>
<dbReference type="GO" id="GO:0005524">
    <property type="term" value="F:ATP binding"/>
    <property type="evidence" value="ECO:0007669"/>
    <property type="project" value="UniProtKB-KW"/>
</dbReference>
<evidence type="ECO:0000256" key="1">
    <source>
        <dbReference type="ARBA" id="ARBA00006820"/>
    </source>
</evidence>
<dbReference type="Gene3D" id="3.30.470.20">
    <property type="entry name" value="ATP-grasp fold, B domain"/>
    <property type="match status" value="1"/>
</dbReference>
<dbReference type="SUPFAM" id="SSF56059">
    <property type="entry name" value="Glutathione synthetase ATP-binding domain-like"/>
    <property type="match status" value="1"/>
</dbReference>
<dbReference type="PANTHER" id="PTHR12241:SF147">
    <property type="entry name" value="TUBULIN POLYGLUTAMYLASE TTLL7"/>
    <property type="match status" value="1"/>
</dbReference>